<sequence length="628" mass="71028">MRKRLGIPPWSKAVTINGFRVYRHATLPPNSTSLILNTLTSRSLCLCRARHEPSQLSRWLHTPHSTTSLTDNLSQEQTLVARLAELQAKLQHLDSMHRARQEEVHVLSQHLGQLLSQAGSEGGNTSSGLPLYLPLSPEVRVLLRNLTGLRAEGGDSTQLLRLPSVYHFLPHLLEIHLLENPSTLRPAFCLSRGRSGVSVVLGLPTVRRDMQSYLLATLQNLVDSMSPEEAADSLIVVFVAEVGVTLLSGNNKSLDVVRGSQSKCVVYFSQVDQDYVLQVAKQIEEQFQPQVESGLIEVISPPVSYYPDMESLQQTLGDPPERVRWRTKQNLDFAFLMMYAQPKATFYVQLEDDILAKKNFISIMKNYALQKIAEKSPWFVLEFCQLGFIGKMFKCVELPWLVQFFLMFYNDKPVDWLLDHLISTKICSLDKDSKHCKKAKSQLWIHYKPSLFQHIGTHSSLKGKVQKLKVELEEVNPHLRGGRVENHLGTPPPPSPPVHPTEIRTSISPSSAVGLNTTSALANYATEAESISHLTSHLTLLYSLSEKCLERWIDKVNVWCFKQDKQFGKVVLFFPHQNPPAEVKTDIKNYKQYTLAKAYRGESFFWGLLPQPGDHLSFTFSTPIMLKQ</sequence>
<accession>A0A7R9GXH1</accession>
<dbReference type="InterPro" id="IPR056576">
    <property type="entry name" value="MGAT4_A/B/C_C"/>
</dbReference>
<feature type="domain" description="MGAT4 conserved region" evidence="5">
    <location>
        <begin position="264"/>
        <end position="469"/>
    </location>
</feature>
<keyword evidence="3" id="KW-0808">Transferase</keyword>
<evidence type="ECO:0000256" key="1">
    <source>
        <dbReference type="ARBA" id="ARBA00004922"/>
    </source>
</evidence>
<organism evidence="7">
    <name type="scientific">Timema poppense</name>
    <name type="common">Walking stick</name>
    <dbReference type="NCBI Taxonomy" id="170557"/>
    <lineage>
        <taxon>Eukaryota</taxon>
        <taxon>Metazoa</taxon>
        <taxon>Ecdysozoa</taxon>
        <taxon>Arthropoda</taxon>
        <taxon>Hexapoda</taxon>
        <taxon>Insecta</taxon>
        <taxon>Pterygota</taxon>
        <taxon>Neoptera</taxon>
        <taxon>Polyneoptera</taxon>
        <taxon>Phasmatodea</taxon>
        <taxon>Timematodea</taxon>
        <taxon>Timematoidea</taxon>
        <taxon>Timematidae</taxon>
        <taxon>Timema</taxon>
    </lineage>
</organism>
<dbReference type="EMBL" id="OD000602">
    <property type="protein sequence ID" value="CAD7398394.1"/>
    <property type="molecule type" value="Genomic_DNA"/>
</dbReference>
<dbReference type="PANTHER" id="PTHR12062:SF9">
    <property type="entry name" value="ALPHA-1,3-MANNOSYL-GLYCOPROTEIN 4-BETA-N-ACETYLGLUCOSAMINYLTRANSFERASE A, ISOFORM A"/>
    <property type="match status" value="1"/>
</dbReference>
<dbReference type="InterPro" id="IPR006759">
    <property type="entry name" value="Glyco_transf_54"/>
</dbReference>
<dbReference type="Pfam" id="PF23524">
    <property type="entry name" value="MGAT4A_C"/>
    <property type="match status" value="1"/>
</dbReference>
<dbReference type="PANTHER" id="PTHR12062">
    <property type="entry name" value="N-ACETYLGLUCOSAMINYLTRANSFERASE VI"/>
    <property type="match status" value="1"/>
</dbReference>
<feature type="domain" description="MGAT4 A/B/C C-terminal" evidence="6">
    <location>
        <begin position="581"/>
        <end position="627"/>
    </location>
</feature>
<dbReference type="GO" id="GO:0005795">
    <property type="term" value="C:Golgi stack"/>
    <property type="evidence" value="ECO:0007669"/>
    <property type="project" value="TreeGrafter"/>
</dbReference>
<reference evidence="7" key="1">
    <citation type="submission" date="2020-11" db="EMBL/GenBank/DDBJ databases">
        <authorList>
            <person name="Tran Van P."/>
        </authorList>
    </citation>
    <scope>NUCLEOTIDE SEQUENCE</scope>
</reference>
<evidence type="ECO:0000256" key="2">
    <source>
        <dbReference type="ARBA" id="ARBA00022676"/>
    </source>
</evidence>
<evidence type="ECO:0000259" key="5">
    <source>
        <dbReference type="Pfam" id="PF04666"/>
    </source>
</evidence>
<evidence type="ECO:0000313" key="7">
    <source>
        <dbReference type="EMBL" id="CAD7398394.1"/>
    </source>
</evidence>
<comment type="pathway">
    <text evidence="1">Protein modification; protein glycosylation.</text>
</comment>
<evidence type="ECO:0008006" key="8">
    <source>
        <dbReference type="Google" id="ProtNLM"/>
    </source>
</evidence>
<keyword evidence="2" id="KW-0328">Glycosyltransferase</keyword>
<dbReference type="GO" id="GO:0008375">
    <property type="term" value="F:acetylglucosaminyltransferase activity"/>
    <property type="evidence" value="ECO:0007669"/>
    <property type="project" value="TreeGrafter"/>
</dbReference>
<evidence type="ECO:0000259" key="6">
    <source>
        <dbReference type="Pfam" id="PF23524"/>
    </source>
</evidence>
<protein>
    <recommendedName>
        <fullName evidence="8">Alpha-1,3-mannosyl-glycoprotein 4-beta-N-acetylglucosaminyltransferase B</fullName>
    </recommendedName>
</protein>
<dbReference type="Pfam" id="PF04666">
    <property type="entry name" value="MGAT4_cons"/>
    <property type="match status" value="1"/>
</dbReference>
<evidence type="ECO:0000256" key="3">
    <source>
        <dbReference type="ARBA" id="ARBA00022679"/>
    </source>
</evidence>
<proteinExistence type="predicted"/>
<dbReference type="GO" id="GO:0005783">
    <property type="term" value="C:endoplasmic reticulum"/>
    <property type="evidence" value="ECO:0007669"/>
    <property type="project" value="TreeGrafter"/>
</dbReference>
<dbReference type="InterPro" id="IPR057279">
    <property type="entry name" value="MGAT4"/>
</dbReference>
<dbReference type="AlphaFoldDB" id="A0A7R9GXH1"/>
<dbReference type="GO" id="GO:0005793">
    <property type="term" value="C:endoplasmic reticulum-Golgi intermediate compartment"/>
    <property type="evidence" value="ECO:0007669"/>
    <property type="project" value="TreeGrafter"/>
</dbReference>
<dbReference type="GO" id="GO:0006487">
    <property type="term" value="P:protein N-linked glycosylation"/>
    <property type="evidence" value="ECO:0007669"/>
    <property type="project" value="TreeGrafter"/>
</dbReference>
<evidence type="ECO:0000256" key="4">
    <source>
        <dbReference type="SAM" id="MobiDB-lite"/>
    </source>
</evidence>
<gene>
    <name evidence="7" type="ORF">TPSB3V08_LOCUS1674</name>
</gene>
<feature type="region of interest" description="Disordered" evidence="4">
    <location>
        <begin position="481"/>
        <end position="500"/>
    </location>
</feature>
<name>A0A7R9GXH1_TIMPO</name>
<feature type="compositionally biased region" description="Pro residues" evidence="4">
    <location>
        <begin position="490"/>
        <end position="499"/>
    </location>
</feature>